<protein>
    <submittedName>
        <fullName evidence="2">Uncharacterized protein</fullName>
    </submittedName>
</protein>
<feature type="compositionally biased region" description="Low complexity" evidence="1">
    <location>
        <begin position="148"/>
        <end position="169"/>
    </location>
</feature>
<reference evidence="2 3" key="1">
    <citation type="submission" date="2017-03" db="EMBL/GenBank/DDBJ databases">
        <title>An alternative strategy for trypanosome survival in the mammalian bloodstream revealed through genome and transcriptome analysis of the ubiquitous bovine parasite Trypanosoma (Megatrypanum) theileri.</title>
        <authorList>
            <person name="Kelly S."/>
            <person name="Ivens A."/>
            <person name="Mott A."/>
            <person name="O'Neill E."/>
            <person name="Emms D."/>
            <person name="Macleod O."/>
            <person name="Voorheis P."/>
            <person name="Matthews J."/>
            <person name="Matthews K."/>
            <person name="Carrington M."/>
        </authorList>
    </citation>
    <scope>NUCLEOTIDE SEQUENCE [LARGE SCALE GENOMIC DNA]</scope>
    <source>
        <strain evidence="2">Edinburgh</strain>
    </source>
</reference>
<keyword evidence="3" id="KW-1185">Reference proteome</keyword>
<dbReference type="Proteomes" id="UP000192257">
    <property type="component" value="Unassembled WGS sequence"/>
</dbReference>
<organism evidence="2 3">
    <name type="scientific">Trypanosoma theileri</name>
    <dbReference type="NCBI Taxonomy" id="67003"/>
    <lineage>
        <taxon>Eukaryota</taxon>
        <taxon>Discoba</taxon>
        <taxon>Euglenozoa</taxon>
        <taxon>Kinetoplastea</taxon>
        <taxon>Metakinetoplastina</taxon>
        <taxon>Trypanosomatida</taxon>
        <taxon>Trypanosomatidae</taxon>
        <taxon>Trypanosoma</taxon>
    </lineage>
</organism>
<evidence type="ECO:0000256" key="1">
    <source>
        <dbReference type="SAM" id="MobiDB-lite"/>
    </source>
</evidence>
<evidence type="ECO:0000313" key="3">
    <source>
        <dbReference type="Proteomes" id="UP000192257"/>
    </source>
</evidence>
<accession>A0A1X0NPA4</accession>
<comment type="caution">
    <text evidence="2">The sequence shown here is derived from an EMBL/GenBank/DDBJ whole genome shotgun (WGS) entry which is preliminary data.</text>
</comment>
<feature type="region of interest" description="Disordered" evidence="1">
    <location>
        <begin position="139"/>
        <end position="172"/>
    </location>
</feature>
<dbReference type="GeneID" id="39988167"/>
<dbReference type="EMBL" id="NBCO01000029">
    <property type="protein sequence ID" value="ORC86348.1"/>
    <property type="molecule type" value="Genomic_DNA"/>
</dbReference>
<dbReference type="InterPro" id="IPR029024">
    <property type="entry name" value="TerB-like"/>
</dbReference>
<dbReference type="AlphaFoldDB" id="A0A1X0NPA4"/>
<gene>
    <name evidence="2" type="ORF">TM35_000292300</name>
</gene>
<evidence type="ECO:0000313" key="2">
    <source>
        <dbReference type="EMBL" id="ORC86348.1"/>
    </source>
</evidence>
<name>A0A1X0NPA4_9TRYP</name>
<dbReference type="RefSeq" id="XP_028880414.1">
    <property type="nucleotide sequence ID" value="XM_029028387.1"/>
</dbReference>
<dbReference type="VEuPathDB" id="TriTrypDB:TM35_000292300"/>
<dbReference type="Gene3D" id="1.10.3680.10">
    <property type="entry name" value="TerB-like"/>
    <property type="match status" value="1"/>
</dbReference>
<dbReference type="OrthoDB" id="278326at2759"/>
<sequence>MKSGVSCMRRVCSAPLVFSATTSLRCGSSSPWIARLLYGSSTTPLFGLRSTTYAWSKGDGTNVQDTKTVQEENDAARVLYCKALIHACGGGRLARDWVAGYSALVCSSEPLLVLALRHNGTEQDLERYRNHLLANLNSSRAKNDNNNHDNSNQNNNSNYNSNSSSSNSSTATLEQLGDLPEVRCFVYDAMRAAAFHRRHKVPEEERQRLYAVARSFGLPEDTARGLWWVVEKEGAIEREKQRAFDHPWCE</sequence>
<proteinExistence type="predicted"/>